<dbReference type="CDD" id="cd07302">
    <property type="entry name" value="CHD"/>
    <property type="match status" value="1"/>
</dbReference>
<organism evidence="4 5">
    <name type="scientific">Nocardioides mangrovi</name>
    <dbReference type="NCBI Taxonomy" id="2874580"/>
    <lineage>
        <taxon>Bacteria</taxon>
        <taxon>Bacillati</taxon>
        <taxon>Actinomycetota</taxon>
        <taxon>Actinomycetes</taxon>
        <taxon>Propionibacteriales</taxon>
        <taxon>Nocardioidaceae</taxon>
        <taxon>Nocardioides</taxon>
    </lineage>
</organism>
<dbReference type="InterPro" id="IPR001054">
    <property type="entry name" value="A/G_cyclase"/>
</dbReference>
<feature type="domain" description="Guanylate cyclase" evidence="3">
    <location>
        <begin position="46"/>
        <end position="175"/>
    </location>
</feature>
<dbReference type="PANTHER" id="PTHR16305">
    <property type="entry name" value="TESTICULAR SOLUBLE ADENYLYL CYCLASE"/>
    <property type="match status" value="1"/>
</dbReference>
<evidence type="ECO:0000259" key="3">
    <source>
        <dbReference type="PROSITE" id="PS50125"/>
    </source>
</evidence>
<dbReference type="SUPFAM" id="SSF52540">
    <property type="entry name" value="P-loop containing nucleoside triphosphate hydrolases"/>
    <property type="match status" value="1"/>
</dbReference>
<comment type="caution">
    <text evidence="4">The sequence shown here is derived from an EMBL/GenBank/DDBJ whole genome shotgun (WGS) entry which is preliminary data.</text>
</comment>
<dbReference type="Gene3D" id="3.30.70.1230">
    <property type="entry name" value="Nucleotide cyclase"/>
    <property type="match status" value="1"/>
</dbReference>
<accession>A0ABS7U832</accession>
<dbReference type="EMBL" id="JAIQZJ010000001">
    <property type="protein sequence ID" value="MBZ5736982.1"/>
    <property type="molecule type" value="Genomic_DNA"/>
</dbReference>
<gene>
    <name evidence="4" type="ORF">K8U61_02315</name>
</gene>
<evidence type="ECO:0000256" key="1">
    <source>
        <dbReference type="ARBA" id="ARBA00022741"/>
    </source>
</evidence>
<evidence type="ECO:0000313" key="4">
    <source>
        <dbReference type="EMBL" id="MBZ5736982.1"/>
    </source>
</evidence>
<name>A0ABS7U832_9ACTN</name>
<keyword evidence="5" id="KW-1185">Reference proteome</keyword>
<evidence type="ECO:0000256" key="2">
    <source>
        <dbReference type="ARBA" id="ARBA00022840"/>
    </source>
</evidence>
<dbReference type="InterPro" id="IPR029787">
    <property type="entry name" value="Nucleotide_cyclase"/>
</dbReference>
<dbReference type="SMART" id="SM00044">
    <property type="entry name" value="CYCc"/>
    <property type="match status" value="1"/>
</dbReference>
<dbReference type="InterPro" id="IPR041664">
    <property type="entry name" value="AAA_16"/>
</dbReference>
<dbReference type="Proteomes" id="UP000780875">
    <property type="component" value="Unassembled WGS sequence"/>
</dbReference>
<dbReference type="Pfam" id="PF00211">
    <property type="entry name" value="Guanylate_cyc"/>
    <property type="match status" value="1"/>
</dbReference>
<dbReference type="PROSITE" id="PS50125">
    <property type="entry name" value="GUANYLATE_CYCLASE_2"/>
    <property type="match status" value="1"/>
</dbReference>
<dbReference type="InterPro" id="IPR027417">
    <property type="entry name" value="P-loop_NTPase"/>
</dbReference>
<dbReference type="Pfam" id="PF13191">
    <property type="entry name" value="AAA_16"/>
    <property type="match status" value="1"/>
</dbReference>
<keyword evidence="2" id="KW-0067">ATP-binding</keyword>
<evidence type="ECO:0000313" key="5">
    <source>
        <dbReference type="Proteomes" id="UP000780875"/>
    </source>
</evidence>
<protein>
    <submittedName>
        <fullName evidence="4">AAA family ATPase</fullName>
    </submittedName>
</protein>
<dbReference type="PANTHER" id="PTHR16305:SF28">
    <property type="entry name" value="GUANYLATE CYCLASE DOMAIN-CONTAINING PROTEIN"/>
    <property type="match status" value="1"/>
</dbReference>
<dbReference type="SUPFAM" id="SSF55073">
    <property type="entry name" value="Nucleotide cyclase"/>
    <property type="match status" value="1"/>
</dbReference>
<sequence length="1064" mass="114379">MADSGGGDTVTCRQCHGELPSDARFCPACGTPAEASEPREARKTVTLLFTDVTGSTALGEQLDPEAYRQIMGRYFDLAREAVERHGGTVEKFVGDAVLAVFGVPEVREDDALRAVRAAHDLDHALSGLSDELAATSGVRLEVRTGINTGGVIVGSARAGGSFATGDAVNTAARLEQAAPPGGILIGAETLALVRDAVEVEAVDPVLAKGKSDPVAAYRLLSVLAERPGRARRMGAALVGRDRETRVLDDALARTVESGRSHLVTVLGAPGIGKSRLVADFLARIGDRAGTVSGRCVSYGQGITYWPLVQALRQALHLSGDESDELTRHALSAQMADAADAERVVELLLPLLGRGGDPGAGQETVWAVRRMVESLASARPLVLSIDDLHWAEPTLLDLLEQVREEVQDLPVLLVYQARPELLDAHPGWGGGSLNSTTFALEPFTVDQTRTSMAALLGRAVPEEVARQVSVWAGGNPLFVEEIATHLTETGVLVREGESWRLTGDLESARVPPTVSALLSARMDRLPDEERVLLERVSVVGLELTTDEALALAPEGSAHDEVVDALTSLGRRDLLRRVRGPDGDSWAFKHVMVRDAAYDALPKAARADLHLRFAARLEGSGAVAGSERTAFVAHHLERAARLRRELSPRDPDTDELTLRAARSLATAAEEARDRDDVGVARALLEQAIDLRPPTPARRRLQGRLAYLLTQTGEVAAAGDLLGVLAREVTTDRDATELERAVVECQRQATELAAAGERDPGDALAAAERAAALARDAGDRQLLSQALSAALTAWVMRGRWVRVGDVCDELVQVGTVFDRRYAAWFAGGVLLYGPADIAEIEGWVRDTWPADPTPRHVLRARGLRALIAAGQGLDGAIDEITSCLDASTDLDDGRTVEDLNFHAMAYVIGGADRLAITTFARAADACRVRGDRSHLSTIALWQALLMLQEHDPLDAIRPLVDEAAATTSPYDTLSVSWLSAASALIEARDGGDLDRSARLATEAIRVGQESDQVWHRADLGRWLSEISLRRGELAQRRAMLEGSLAIYRMKGLWVQHRRTAELLTQEI</sequence>
<dbReference type="RefSeq" id="WP_224121349.1">
    <property type="nucleotide sequence ID" value="NZ_JAIQZJ010000001.1"/>
</dbReference>
<proteinExistence type="predicted"/>
<keyword evidence="1" id="KW-0547">Nucleotide-binding</keyword>
<reference evidence="4 5" key="1">
    <citation type="submission" date="2021-09" db="EMBL/GenBank/DDBJ databases">
        <title>Whole genome sequence of Nocardioides sp. GBK3QG-3.</title>
        <authorList>
            <person name="Tuo L."/>
        </authorList>
    </citation>
    <scope>NUCLEOTIDE SEQUENCE [LARGE SCALE GENOMIC DNA]</scope>
    <source>
        <strain evidence="4 5">GBK3QG-3</strain>
    </source>
</reference>